<sequence length="362" mass="41129">MSKRHVSYADGIENSRDLIGKQARLALPDEADDNRQDDFDLPEGDERRKAHEEQEDEEESAKEKKHTLDSDEEEEEDHKRLDMRRVEGEEDTSIDFDGNTKITAFNMKEDMEDGHFDADGNFIFDKKGKEIKDAWLDNVDWAGIKQKAGKQWVDKDQESDDDDLPMPAMTDERKKVIFEELFQLLKPNQTVAKALSELKKSKGLSAAEERKRRWAAKKAGTAIEETEDEKKTTRLSGLADEMINAGFMDAYEWTRERIKFLLEKVNPSIGEGLDMFSDEPPAVTASASKDAPSTSGAQDDLDTVMWEYKEDDGGATKVQGPFTSEQMAQRQQNGELAQKGVARRVSTSEFHPVARIDFDIYC</sequence>
<comment type="caution">
    <text evidence="3">The sequence shown here is derived from an EMBL/GenBank/DDBJ whole genome shotgun (WGS) entry which is preliminary data.</text>
</comment>
<proteinExistence type="predicted"/>
<dbReference type="InterPro" id="IPR039905">
    <property type="entry name" value="CD2BP2/Lin1"/>
</dbReference>
<dbReference type="SUPFAM" id="SSF55277">
    <property type="entry name" value="GYF domain"/>
    <property type="match status" value="1"/>
</dbReference>
<name>A0A2A2JCE5_9BILA</name>
<dbReference type="GO" id="GO:0005682">
    <property type="term" value="C:U5 snRNP"/>
    <property type="evidence" value="ECO:0007669"/>
    <property type="project" value="InterPro"/>
</dbReference>
<feature type="region of interest" description="Disordered" evidence="1">
    <location>
        <begin position="275"/>
        <end position="298"/>
    </location>
</feature>
<dbReference type="STRING" id="2018661.A0A2A2JCE5"/>
<dbReference type="EMBL" id="LIAE01010536">
    <property type="protein sequence ID" value="PAV59269.1"/>
    <property type="molecule type" value="Genomic_DNA"/>
</dbReference>
<dbReference type="InterPro" id="IPR003169">
    <property type="entry name" value="GYF"/>
</dbReference>
<gene>
    <name evidence="3" type="ORF">WR25_20468</name>
</gene>
<evidence type="ECO:0000313" key="3">
    <source>
        <dbReference type="EMBL" id="PAV59269.1"/>
    </source>
</evidence>
<keyword evidence="4" id="KW-1185">Reference proteome</keyword>
<feature type="region of interest" description="Disordered" evidence="1">
    <location>
        <begin position="23"/>
        <end position="98"/>
    </location>
</feature>
<evidence type="ECO:0000259" key="2">
    <source>
        <dbReference type="PROSITE" id="PS50829"/>
    </source>
</evidence>
<reference evidence="3 4" key="1">
    <citation type="journal article" date="2017" name="Curr. Biol.">
        <title>Genome architecture and evolution of a unichromosomal asexual nematode.</title>
        <authorList>
            <person name="Fradin H."/>
            <person name="Zegar C."/>
            <person name="Gutwein M."/>
            <person name="Lucas J."/>
            <person name="Kovtun M."/>
            <person name="Corcoran D."/>
            <person name="Baugh L.R."/>
            <person name="Kiontke K."/>
            <person name="Gunsalus K."/>
            <person name="Fitch D.H."/>
            <person name="Piano F."/>
        </authorList>
    </citation>
    <scope>NUCLEOTIDE SEQUENCE [LARGE SCALE GENOMIC DNA]</scope>
    <source>
        <strain evidence="3">PF1309</strain>
    </source>
</reference>
<feature type="compositionally biased region" description="Basic and acidic residues" evidence="1">
    <location>
        <begin position="77"/>
        <end position="87"/>
    </location>
</feature>
<feature type="domain" description="GYF" evidence="2">
    <location>
        <begin position="303"/>
        <end position="354"/>
    </location>
</feature>
<dbReference type="Gene3D" id="3.30.1490.40">
    <property type="match status" value="1"/>
</dbReference>
<protein>
    <recommendedName>
        <fullName evidence="2">GYF domain-containing protein</fullName>
    </recommendedName>
</protein>
<evidence type="ECO:0000313" key="4">
    <source>
        <dbReference type="Proteomes" id="UP000218231"/>
    </source>
</evidence>
<dbReference type="AlphaFoldDB" id="A0A2A2JCE5"/>
<dbReference type="Pfam" id="PF02213">
    <property type="entry name" value="GYF"/>
    <property type="match status" value="1"/>
</dbReference>
<dbReference type="PANTHER" id="PTHR13138:SF3">
    <property type="entry name" value="CD2 ANTIGEN CYTOPLASMIC TAIL-BINDING PROTEIN 2"/>
    <property type="match status" value="1"/>
</dbReference>
<organism evidence="3 4">
    <name type="scientific">Diploscapter pachys</name>
    <dbReference type="NCBI Taxonomy" id="2018661"/>
    <lineage>
        <taxon>Eukaryota</taxon>
        <taxon>Metazoa</taxon>
        <taxon>Ecdysozoa</taxon>
        <taxon>Nematoda</taxon>
        <taxon>Chromadorea</taxon>
        <taxon>Rhabditida</taxon>
        <taxon>Rhabditina</taxon>
        <taxon>Rhabditomorpha</taxon>
        <taxon>Rhabditoidea</taxon>
        <taxon>Rhabditidae</taxon>
        <taxon>Diploscapter</taxon>
    </lineage>
</organism>
<dbReference type="Proteomes" id="UP000218231">
    <property type="component" value="Unassembled WGS sequence"/>
</dbReference>
<feature type="region of interest" description="Disordered" evidence="1">
    <location>
        <begin position="320"/>
        <end position="340"/>
    </location>
</feature>
<dbReference type="InterPro" id="IPR035445">
    <property type="entry name" value="GYF-like_dom_sf"/>
</dbReference>
<feature type="compositionally biased region" description="Polar residues" evidence="1">
    <location>
        <begin position="285"/>
        <end position="297"/>
    </location>
</feature>
<feature type="compositionally biased region" description="Polar residues" evidence="1">
    <location>
        <begin position="321"/>
        <end position="335"/>
    </location>
</feature>
<dbReference type="OrthoDB" id="331341at2759"/>
<dbReference type="PANTHER" id="PTHR13138">
    <property type="entry name" value="PROTEIN LIN1"/>
    <property type="match status" value="1"/>
</dbReference>
<evidence type="ECO:0000256" key="1">
    <source>
        <dbReference type="SAM" id="MobiDB-lite"/>
    </source>
</evidence>
<dbReference type="PROSITE" id="PS50829">
    <property type="entry name" value="GYF"/>
    <property type="match status" value="1"/>
</dbReference>
<feature type="compositionally biased region" description="Basic and acidic residues" evidence="1">
    <location>
        <begin position="33"/>
        <end position="52"/>
    </location>
</feature>
<accession>A0A2A2JCE5</accession>